<name>A0A091V634_OPIHO</name>
<protein>
    <recommendedName>
        <fullName evidence="4">Secreted protein</fullName>
    </recommendedName>
</protein>
<sequence>VTIISIVAFLTTLIASVIRVKGAPCRRPVVTGATRHPCGHLHSNPGAAYYPARHINHRDTFLPRARYTQNSILSVPRVFELHEGKPRRVPRDPHGSQGPVVAEGSLQLAFARARAQVPHV</sequence>
<dbReference type="EMBL" id="KK733733">
    <property type="protein sequence ID" value="KFQ98513.1"/>
    <property type="molecule type" value="Genomic_DNA"/>
</dbReference>
<dbReference type="Proteomes" id="UP000053605">
    <property type="component" value="Unassembled WGS sequence"/>
</dbReference>
<evidence type="ECO:0008006" key="4">
    <source>
        <dbReference type="Google" id="ProtNLM"/>
    </source>
</evidence>
<proteinExistence type="predicted"/>
<feature type="chain" id="PRO_5001882946" description="Secreted protein" evidence="1">
    <location>
        <begin position="23"/>
        <end position="120"/>
    </location>
</feature>
<reference evidence="2 3" key="1">
    <citation type="submission" date="2014-04" db="EMBL/GenBank/DDBJ databases">
        <title>Genome evolution of avian class.</title>
        <authorList>
            <person name="Zhang G."/>
            <person name="Li C."/>
        </authorList>
    </citation>
    <scope>NUCLEOTIDE SEQUENCE [LARGE SCALE GENOMIC DNA]</scope>
    <source>
        <strain evidence="2">BGI_N306</strain>
    </source>
</reference>
<evidence type="ECO:0000313" key="2">
    <source>
        <dbReference type="EMBL" id="KFQ98513.1"/>
    </source>
</evidence>
<keyword evidence="3" id="KW-1185">Reference proteome</keyword>
<feature type="non-terminal residue" evidence="2">
    <location>
        <position position="120"/>
    </location>
</feature>
<feature type="non-terminal residue" evidence="2">
    <location>
        <position position="1"/>
    </location>
</feature>
<evidence type="ECO:0000313" key="3">
    <source>
        <dbReference type="Proteomes" id="UP000053605"/>
    </source>
</evidence>
<evidence type="ECO:0000256" key="1">
    <source>
        <dbReference type="SAM" id="SignalP"/>
    </source>
</evidence>
<accession>A0A091V634</accession>
<gene>
    <name evidence="2" type="ORF">N306_11565</name>
</gene>
<dbReference type="PhylomeDB" id="A0A091V634"/>
<dbReference type="AlphaFoldDB" id="A0A091V634"/>
<feature type="signal peptide" evidence="1">
    <location>
        <begin position="1"/>
        <end position="22"/>
    </location>
</feature>
<organism evidence="2 3">
    <name type="scientific">Opisthocomus hoazin</name>
    <name type="common">Hoatzin</name>
    <name type="synonym">Phasianus hoazin</name>
    <dbReference type="NCBI Taxonomy" id="30419"/>
    <lineage>
        <taxon>Eukaryota</taxon>
        <taxon>Metazoa</taxon>
        <taxon>Chordata</taxon>
        <taxon>Craniata</taxon>
        <taxon>Vertebrata</taxon>
        <taxon>Euteleostomi</taxon>
        <taxon>Archelosauria</taxon>
        <taxon>Archosauria</taxon>
        <taxon>Dinosauria</taxon>
        <taxon>Saurischia</taxon>
        <taxon>Theropoda</taxon>
        <taxon>Coelurosauria</taxon>
        <taxon>Aves</taxon>
        <taxon>Neognathae</taxon>
        <taxon>Neoaves</taxon>
        <taxon>Opisthocomiformes</taxon>
        <taxon>Opisthocomidae</taxon>
        <taxon>Opisthocomus</taxon>
    </lineage>
</organism>
<keyword evidence="1" id="KW-0732">Signal</keyword>